<keyword evidence="1" id="KW-0238">DNA-binding</keyword>
<proteinExistence type="predicted"/>
<comment type="caution">
    <text evidence="1">The sequence shown here is derived from an EMBL/GenBank/DDBJ whole genome shotgun (WGS) entry which is preliminary data.</text>
</comment>
<reference evidence="1 2" key="1">
    <citation type="journal article" date="2022" name="Plant J.">
        <title>Chromosome-level genome of Camellia lanceoleosa provides a valuable resource for understanding genome evolution and self-incompatibility.</title>
        <authorList>
            <person name="Gong W."/>
            <person name="Xiao S."/>
            <person name="Wang L."/>
            <person name="Liao Z."/>
            <person name="Chang Y."/>
            <person name="Mo W."/>
            <person name="Hu G."/>
            <person name="Li W."/>
            <person name="Zhao G."/>
            <person name="Zhu H."/>
            <person name="Hu X."/>
            <person name="Ji K."/>
            <person name="Xiang X."/>
            <person name="Song Q."/>
            <person name="Yuan D."/>
            <person name="Jin S."/>
            <person name="Zhang L."/>
        </authorList>
    </citation>
    <scope>NUCLEOTIDE SEQUENCE [LARGE SCALE GENOMIC DNA]</scope>
    <source>
        <strain evidence="1">SQ_2022a</strain>
    </source>
</reference>
<dbReference type="EMBL" id="CM045767">
    <property type="protein sequence ID" value="KAI7997059.1"/>
    <property type="molecule type" value="Genomic_DNA"/>
</dbReference>
<gene>
    <name evidence="1" type="ORF">LOK49_LG10G00370</name>
</gene>
<dbReference type="Proteomes" id="UP001060215">
    <property type="component" value="Chromosome 10"/>
</dbReference>
<keyword evidence="2" id="KW-1185">Reference proteome</keyword>
<keyword evidence="1" id="KW-0371">Homeobox</keyword>
<evidence type="ECO:0000313" key="2">
    <source>
        <dbReference type="Proteomes" id="UP001060215"/>
    </source>
</evidence>
<name>A0ACC0G7V7_9ERIC</name>
<evidence type="ECO:0000313" key="1">
    <source>
        <dbReference type="EMBL" id="KAI7997059.1"/>
    </source>
</evidence>
<accession>A0ACC0G7V7</accession>
<organism evidence="1 2">
    <name type="scientific">Camellia lanceoleosa</name>
    <dbReference type="NCBI Taxonomy" id="1840588"/>
    <lineage>
        <taxon>Eukaryota</taxon>
        <taxon>Viridiplantae</taxon>
        <taxon>Streptophyta</taxon>
        <taxon>Embryophyta</taxon>
        <taxon>Tracheophyta</taxon>
        <taxon>Spermatophyta</taxon>
        <taxon>Magnoliopsida</taxon>
        <taxon>eudicotyledons</taxon>
        <taxon>Gunneridae</taxon>
        <taxon>Pentapetalae</taxon>
        <taxon>asterids</taxon>
        <taxon>Ericales</taxon>
        <taxon>Theaceae</taxon>
        <taxon>Camellia</taxon>
    </lineage>
</organism>
<sequence>MENHNNNNDGGFSSVRAKIMAHPHYHCLLAAYVNCQKTGPNQWNLRDEVTRVEVAEKTPCDGVGLPDDYAKGINEVEVAVVEELEEGRGIDSTGIIASFPD</sequence>
<protein>
    <submittedName>
        <fullName evidence="1">Homeobox protein SBH1</fullName>
    </submittedName>
</protein>